<name>A0ABQ6NC16_9STRA</name>
<organism evidence="2 3">
    <name type="scientific">Tetraparma gracilis</name>
    <dbReference type="NCBI Taxonomy" id="2962635"/>
    <lineage>
        <taxon>Eukaryota</taxon>
        <taxon>Sar</taxon>
        <taxon>Stramenopiles</taxon>
        <taxon>Ochrophyta</taxon>
        <taxon>Bolidophyceae</taxon>
        <taxon>Parmales</taxon>
        <taxon>Triparmaceae</taxon>
        <taxon>Tetraparma</taxon>
    </lineage>
</organism>
<proteinExistence type="predicted"/>
<feature type="compositionally biased region" description="Basic and acidic residues" evidence="1">
    <location>
        <begin position="184"/>
        <end position="206"/>
    </location>
</feature>
<feature type="region of interest" description="Disordered" evidence="1">
    <location>
        <begin position="172"/>
        <end position="218"/>
    </location>
</feature>
<feature type="compositionally biased region" description="Basic residues" evidence="1">
    <location>
        <begin position="172"/>
        <end position="183"/>
    </location>
</feature>
<evidence type="ECO:0000256" key="1">
    <source>
        <dbReference type="SAM" id="MobiDB-lite"/>
    </source>
</evidence>
<feature type="compositionally biased region" description="Low complexity" evidence="1">
    <location>
        <begin position="31"/>
        <end position="59"/>
    </location>
</feature>
<evidence type="ECO:0000313" key="3">
    <source>
        <dbReference type="Proteomes" id="UP001165060"/>
    </source>
</evidence>
<comment type="caution">
    <text evidence="2">The sequence shown here is derived from an EMBL/GenBank/DDBJ whole genome shotgun (WGS) entry which is preliminary data.</text>
</comment>
<accession>A0ABQ6NC16</accession>
<dbReference type="Proteomes" id="UP001165060">
    <property type="component" value="Unassembled WGS sequence"/>
</dbReference>
<evidence type="ECO:0000313" key="2">
    <source>
        <dbReference type="EMBL" id="GMI53182.1"/>
    </source>
</evidence>
<reference evidence="2 3" key="1">
    <citation type="journal article" date="2023" name="Commun. Biol.">
        <title>Genome analysis of Parmales, the sister group of diatoms, reveals the evolutionary specialization of diatoms from phago-mixotrophs to photoautotrophs.</title>
        <authorList>
            <person name="Ban H."/>
            <person name="Sato S."/>
            <person name="Yoshikawa S."/>
            <person name="Yamada K."/>
            <person name="Nakamura Y."/>
            <person name="Ichinomiya M."/>
            <person name="Sato N."/>
            <person name="Blanc-Mathieu R."/>
            <person name="Endo H."/>
            <person name="Kuwata A."/>
            <person name="Ogata H."/>
        </authorList>
    </citation>
    <scope>NUCLEOTIDE SEQUENCE [LARGE SCALE GENOMIC DNA]</scope>
</reference>
<dbReference type="EMBL" id="BRYB01006613">
    <property type="protein sequence ID" value="GMI53182.1"/>
    <property type="molecule type" value="Genomic_DNA"/>
</dbReference>
<keyword evidence="3" id="KW-1185">Reference proteome</keyword>
<feature type="compositionally biased region" description="Pro residues" evidence="1">
    <location>
        <begin position="60"/>
        <end position="70"/>
    </location>
</feature>
<sequence>MRSPRARSSNPRFADGADDEVIPGHSPVPTPTTTTTSSSSSAATDPSPSPPASGRASPPNLAPNPLPPPKCSKCGSRPSQRGCPLSKCLLCCASKRCEVHSEMRARQAAKESLLKGESEASVRAEWFRREHMDAGSCYQEAAFRYRGETATVWCKRTYLEGEEHQGDIARKVKVSARGGKRAKGGGEEKEAGAAERKERTARVRSERTKRKFEQLLGQ</sequence>
<feature type="compositionally biased region" description="Polar residues" evidence="1">
    <location>
        <begin position="1"/>
        <end position="11"/>
    </location>
</feature>
<protein>
    <submittedName>
        <fullName evidence="2">Uncharacterized protein</fullName>
    </submittedName>
</protein>
<feature type="region of interest" description="Disordered" evidence="1">
    <location>
        <begin position="1"/>
        <end position="82"/>
    </location>
</feature>
<gene>
    <name evidence="2" type="ORF">TeGR_g10681</name>
</gene>